<proteinExistence type="predicted"/>
<dbReference type="RefSeq" id="WP_235677962.1">
    <property type="nucleotide sequence ID" value="NZ_AP022595.1"/>
</dbReference>
<gene>
    <name evidence="3" type="ORF">MSAR_15380</name>
</gene>
<accession>A0A7I7SN68</accession>
<organism evidence="3 4">
    <name type="scientific">Mycolicibacterium sarraceniae</name>
    <dbReference type="NCBI Taxonomy" id="1534348"/>
    <lineage>
        <taxon>Bacteria</taxon>
        <taxon>Bacillati</taxon>
        <taxon>Actinomycetota</taxon>
        <taxon>Actinomycetes</taxon>
        <taxon>Mycobacteriales</taxon>
        <taxon>Mycobacteriaceae</taxon>
        <taxon>Mycolicibacterium</taxon>
    </lineage>
</organism>
<keyword evidence="4" id="KW-1185">Reference proteome</keyword>
<dbReference type="InterPro" id="IPR025644">
    <property type="entry name" value="DUF4344"/>
</dbReference>
<dbReference type="AlphaFoldDB" id="A0A7I7SN68"/>
<dbReference type="KEGG" id="msar:MSAR_15380"/>
<evidence type="ECO:0000256" key="1">
    <source>
        <dbReference type="SAM" id="MobiDB-lite"/>
    </source>
</evidence>
<evidence type="ECO:0000256" key="2">
    <source>
        <dbReference type="SAM" id="SignalP"/>
    </source>
</evidence>
<feature type="compositionally biased region" description="Low complexity" evidence="1">
    <location>
        <begin position="23"/>
        <end position="44"/>
    </location>
</feature>
<feature type="compositionally biased region" description="Polar residues" evidence="1">
    <location>
        <begin position="47"/>
        <end position="59"/>
    </location>
</feature>
<feature type="signal peptide" evidence="2">
    <location>
        <begin position="1"/>
        <end position="20"/>
    </location>
</feature>
<dbReference type="EMBL" id="AP022595">
    <property type="protein sequence ID" value="BBY58402.1"/>
    <property type="molecule type" value="Genomic_DNA"/>
</dbReference>
<evidence type="ECO:0000313" key="4">
    <source>
        <dbReference type="Proteomes" id="UP000466445"/>
    </source>
</evidence>
<protein>
    <recommendedName>
        <fullName evidence="5">Lipoprotein</fullName>
    </recommendedName>
</protein>
<dbReference type="Proteomes" id="UP000466445">
    <property type="component" value="Chromosome"/>
</dbReference>
<keyword evidence="2" id="KW-0732">Signal</keyword>
<sequence>MARKIRTAVLAGVIVAGALTGCGHTSSSTKGSTSPAAGATTDGAFPTPTQTDVNGNGTPDAQDPDQAWPGKMTVVYEEAKTPDAVRGRKFMEDTNLLPQLADDINTTLKLPYDIPLRGSQCDEPNDFWSPSDKAMTLCYEDIANSLDIYQKAGDAKPAEGTFHEALAAFYHEAGHMVIDLYDLPATGREEDVADQASVYLLLRPGDDGKVDRDSVVAILDSARWFNAMNELDGGEVNFADPHSPNKARMYNMVCWAYGGQPQLTGDVVAAGLLPESRAGSCDEEYQKLDHAWNTLLTPYLKS</sequence>
<evidence type="ECO:0000313" key="3">
    <source>
        <dbReference type="EMBL" id="BBY58402.1"/>
    </source>
</evidence>
<dbReference type="Pfam" id="PF14247">
    <property type="entry name" value="DUF4344"/>
    <property type="match status" value="1"/>
</dbReference>
<evidence type="ECO:0008006" key="5">
    <source>
        <dbReference type="Google" id="ProtNLM"/>
    </source>
</evidence>
<reference evidence="3 4" key="1">
    <citation type="journal article" date="2019" name="Emerg. Microbes Infect.">
        <title>Comprehensive subspecies identification of 175 nontuberculous mycobacteria species based on 7547 genomic profiles.</title>
        <authorList>
            <person name="Matsumoto Y."/>
            <person name="Kinjo T."/>
            <person name="Motooka D."/>
            <person name="Nabeya D."/>
            <person name="Jung N."/>
            <person name="Uechi K."/>
            <person name="Horii T."/>
            <person name="Iida T."/>
            <person name="Fujita J."/>
            <person name="Nakamura S."/>
        </authorList>
    </citation>
    <scope>NUCLEOTIDE SEQUENCE [LARGE SCALE GENOMIC DNA]</scope>
    <source>
        <strain evidence="3 4">JCM 30395</strain>
    </source>
</reference>
<feature type="chain" id="PRO_5038949544" description="Lipoprotein" evidence="2">
    <location>
        <begin position="21"/>
        <end position="302"/>
    </location>
</feature>
<dbReference type="PROSITE" id="PS51257">
    <property type="entry name" value="PROKAR_LIPOPROTEIN"/>
    <property type="match status" value="1"/>
</dbReference>
<name>A0A7I7SN68_9MYCO</name>
<feature type="region of interest" description="Disordered" evidence="1">
    <location>
        <begin position="23"/>
        <end position="69"/>
    </location>
</feature>